<sequence>MPHEHGQAHEHPHAHDGAGSPSGQRHLPGHIAAALARAGSPSDSAGQSWSGRDLSGEGNPLHQFDTDDGTADQAVAEALARLVAGTDDEVGVHRALAAARVFVAVVASLAEGGMGEHGFAQDKEADMALVTLSAPDGRKALPVFTSVERLEAWHREARPVAVFAPRAALSAVSEGAELLVLDPGAAFTFVLRRPAVWALAQQREWTPSYVDPSLVADVERAVKGLAPVRGIEIGPGAGVASRDASGRVVAGGGPGPELRLTLALTPGLPAETVRETVSELNSRLAGSPRFAESVDSIELKVRAAPS</sequence>
<dbReference type="EMBL" id="CP163302">
    <property type="protein sequence ID" value="XDP46847.1"/>
    <property type="molecule type" value="Genomic_DNA"/>
</dbReference>
<proteinExistence type="predicted"/>
<dbReference type="KEGG" id="spue:AB5L97_07575"/>
<evidence type="ECO:0000313" key="3">
    <source>
        <dbReference type="EMBL" id="XDP46847.1"/>
    </source>
</evidence>
<feature type="compositionally biased region" description="Polar residues" evidence="1">
    <location>
        <begin position="41"/>
        <end position="50"/>
    </location>
</feature>
<dbReference type="Pfam" id="PF07179">
    <property type="entry name" value="SseB"/>
    <property type="match status" value="1"/>
</dbReference>
<evidence type="ECO:0000259" key="2">
    <source>
        <dbReference type="Pfam" id="PF07179"/>
    </source>
</evidence>
<accession>A0AB39L8Q8</accession>
<name>A0AB39L8Q8_9MICC</name>
<evidence type="ECO:0000256" key="1">
    <source>
        <dbReference type="SAM" id="MobiDB-lite"/>
    </source>
</evidence>
<gene>
    <name evidence="3" type="ORF">AB5L97_07575</name>
</gene>
<protein>
    <submittedName>
        <fullName evidence="3">SseB family protein</fullName>
    </submittedName>
</protein>
<feature type="region of interest" description="Disordered" evidence="1">
    <location>
        <begin position="1"/>
        <end position="67"/>
    </location>
</feature>
<dbReference type="InterPro" id="IPR009839">
    <property type="entry name" value="SseB_N"/>
</dbReference>
<feature type="compositionally biased region" description="Basic and acidic residues" evidence="1">
    <location>
        <begin position="1"/>
        <end position="16"/>
    </location>
</feature>
<feature type="domain" description="SseB protein N-terminal" evidence="2">
    <location>
        <begin position="76"/>
        <end position="198"/>
    </location>
</feature>
<dbReference type="AlphaFoldDB" id="A0AB39L8Q8"/>
<reference evidence="3" key="1">
    <citation type="submission" date="2024-07" db="EMBL/GenBank/DDBJ databases">
        <authorList>
            <person name="fu j."/>
        </authorList>
    </citation>
    <scope>NUCLEOTIDE SEQUENCE</scope>
    <source>
        <strain evidence="3">P10A9</strain>
    </source>
</reference>
<dbReference type="RefSeq" id="WP_369047065.1">
    <property type="nucleotide sequence ID" value="NZ_CP163302.1"/>
</dbReference>
<organism evidence="3">
    <name type="scientific">Sinomonas puerhi</name>
    <dbReference type="NCBI Taxonomy" id="3238584"/>
    <lineage>
        <taxon>Bacteria</taxon>
        <taxon>Bacillati</taxon>
        <taxon>Actinomycetota</taxon>
        <taxon>Actinomycetes</taxon>
        <taxon>Micrococcales</taxon>
        <taxon>Micrococcaceae</taxon>
        <taxon>Sinomonas</taxon>
    </lineage>
</organism>